<evidence type="ECO:0000313" key="5">
    <source>
        <dbReference type="Proteomes" id="UP001497457"/>
    </source>
</evidence>
<feature type="transmembrane region" description="Helical" evidence="2">
    <location>
        <begin position="66"/>
        <end position="88"/>
    </location>
</feature>
<feature type="transmembrane region" description="Helical" evidence="2">
    <location>
        <begin position="638"/>
        <end position="657"/>
    </location>
</feature>
<dbReference type="Pfam" id="PF13962">
    <property type="entry name" value="PGG"/>
    <property type="match status" value="5"/>
</dbReference>
<evidence type="ECO:0000256" key="2">
    <source>
        <dbReference type="SAM" id="Phobius"/>
    </source>
</evidence>
<keyword evidence="2" id="KW-0472">Membrane</keyword>
<feature type="transmembrane region" description="Helical" evidence="2">
    <location>
        <begin position="291"/>
        <end position="314"/>
    </location>
</feature>
<keyword evidence="5" id="KW-1185">Reference proteome</keyword>
<dbReference type="PANTHER" id="PTHR24177">
    <property type="entry name" value="CASKIN"/>
    <property type="match status" value="1"/>
</dbReference>
<feature type="domain" description="PGG" evidence="3">
    <location>
        <begin position="715"/>
        <end position="824"/>
    </location>
</feature>
<dbReference type="EMBL" id="OZ075134">
    <property type="protein sequence ID" value="CAL4990790.1"/>
    <property type="molecule type" value="Genomic_DNA"/>
</dbReference>
<feature type="transmembrane region" description="Helical" evidence="2">
    <location>
        <begin position="798"/>
        <end position="819"/>
    </location>
</feature>
<organism evidence="4 5">
    <name type="scientific">Urochloa decumbens</name>
    <dbReference type="NCBI Taxonomy" id="240449"/>
    <lineage>
        <taxon>Eukaryota</taxon>
        <taxon>Viridiplantae</taxon>
        <taxon>Streptophyta</taxon>
        <taxon>Embryophyta</taxon>
        <taxon>Tracheophyta</taxon>
        <taxon>Spermatophyta</taxon>
        <taxon>Magnoliopsida</taxon>
        <taxon>Liliopsida</taxon>
        <taxon>Poales</taxon>
        <taxon>Poaceae</taxon>
        <taxon>PACMAD clade</taxon>
        <taxon>Panicoideae</taxon>
        <taxon>Panicodae</taxon>
        <taxon>Paniceae</taxon>
        <taxon>Melinidinae</taxon>
        <taxon>Urochloa</taxon>
    </lineage>
</organism>
<dbReference type="AlphaFoldDB" id="A0ABC9B3S7"/>
<feature type="transmembrane region" description="Helical" evidence="2">
    <location>
        <begin position="224"/>
        <end position="248"/>
    </location>
</feature>
<feature type="domain" description="PGG" evidence="3">
    <location>
        <begin position="371"/>
        <end position="468"/>
    </location>
</feature>
<feature type="transmembrane region" description="Helical" evidence="2">
    <location>
        <begin position="721"/>
        <end position="738"/>
    </location>
</feature>
<feature type="transmembrane region" description="Helical" evidence="2">
    <location>
        <begin position="180"/>
        <end position="204"/>
    </location>
</feature>
<dbReference type="InterPro" id="IPR026961">
    <property type="entry name" value="PGG_dom"/>
</dbReference>
<evidence type="ECO:0000259" key="3">
    <source>
        <dbReference type="Pfam" id="PF13962"/>
    </source>
</evidence>
<evidence type="ECO:0000313" key="4">
    <source>
        <dbReference type="EMBL" id="CAL4990790.1"/>
    </source>
</evidence>
<feature type="transmembrane region" description="Helical" evidence="2">
    <location>
        <begin position="767"/>
        <end position="789"/>
    </location>
</feature>
<dbReference type="Proteomes" id="UP001497457">
    <property type="component" value="Chromosome 24b"/>
</dbReference>
<protein>
    <recommendedName>
        <fullName evidence="3">PGG domain-containing protein</fullName>
    </recommendedName>
</protein>
<feature type="transmembrane region" description="Helical" evidence="2">
    <location>
        <begin position="260"/>
        <end position="279"/>
    </location>
</feature>
<feature type="transmembrane region" description="Helical" evidence="2">
    <location>
        <begin position="831"/>
        <end position="850"/>
    </location>
</feature>
<feature type="domain" description="PGG" evidence="3">
    <location>
        <begin position="177"/>
        <end position="284"/>
    </location>
</feature>
<accession>A0ABC9B3S7</accession>
<feature type="region of interest" description="Disordered" evidence="1">
    <location>
        <begin position="679"/>
        <end position="712"/>
    </location>
</feature>
<feature type="transmembrane region" description="Helical" evidence="2">
    <location>
        <begin position="477"/>
        <end position="498"/>
    </location>
</feature>
<dbReference type="PANTHER" id="PTHR24177:SF380">
    <property type="entry name" value="OS06G0294200 PROTEIN"/>
    <property type="match status" value="1"/>
</dbReference>
<feature type="transmembrane region" description="Helical" evidence="2">
    <location>
        <begin position="18"/>
        <end position="35"/>
    </location>
</feature>
<keyword evidence="2" id="KW-0812">Transmembrane</keyword>
<feature type="domain" description="PGG" evidence="3">
    <location>
        <begin position="521"/>
        <end position="631"/>
    </location>
</feature>
<keyword evidence="2" id="KW-1133">Transmembrane helix</keyword>
<reference evidence="4" key="1">
    <citation type="submission" date="2024-10" db="EMBL/GenBank/DDBJ databases">
        <authorList>
            <person name="Ryan C."/>
        </authorList>
    </citation>
    <scope>NUCLEOTIDE SEQUENCE [LARGE SCALE GENOMIC DNA]</scope>
</reference>
<feature type="transmembrane region" description="Helical" evidence="2">
    <location>
        <begin position="100"/>
        <end position="124"/>
    </location>
</feature>
<sequence>MAQEKKAEQPWEYTLRKYLLLMATVVATLTYGAVFNPPGGVWPETDAGHLAGDPIIRDLHNRRYQVFFYCNATAFASSLVAIVLILLVSALQLHDSIEAAMWRLTLLPLRLVMVLDLLSLLGAYAAGTCRDAVTTVYSSLLVCGVVAYLMVQTVLAATSDKHSISSDDDSETLGERPREVLMLLVTFAVSVTYASGLSTPGGFWDGSQAGRAAGDAILQDYHRARLLTFFLCNTTAFVASLVIILLLLDKRLRANVSVRTVELYGCIVVALAGLVAAYVAGSTRDAETTAYVVVLVLFVLGYMLFQVFFALHVVEAIKKSNLCRCIYAAASGCLQAILTILRRCTGQDTQGRAATASSREEPMDEARSLVYDVLATLATTVTYQAGLDPPGGVWQDDGDGHLAGDPILQTTNPRRYKAFFYCNSTAFIASLVAIVLVQKGSMLKHRTLKGAMILDLLGLVGAYAAGSNRDVSTSIHVVALAGGVVVYVVIHSFFFTLWRNKRKELVNPHDDDDDDDDGGAVKRRRERQLLFAIVAATVTYQAGLTPPAGFWAGDDEPGHGAGDPVLFSNYPRRYDAFFYSNSLSFMSAIVHIVLLVNPKKLYRPAIRSYALSVCTAVGLLGLIGAYAAGCTQHLRMSIYVFVLAFLVILFIAVLLAVGRMEEQKRRRASSSSTVDAGDFSVVEAGGSGGRGSIATGSDDKKTTDNAGDDEAGKKKDAKSEYLMLLGILMAGVTYQAGLNPPGGTWQSDGEGHTAGDPVLRTNRRFQYLFFFHCNSTSFVASIVVVVLLIPERLKKSSWWLIVTNTTIVLNLLGLLGAHAAGSSRGWETSGWYLVALIIAAMAYVALHGLMRRCGSRTSRA</sequence>
<feature type="transmembrane region" description="Helical" evidence="2">
    <location>
        <begin position="136"/>
        <end position="159"/>
    </location>
</feature>
<feature type="transmembrane region" description="Helical" evidence="2">
    <location>
        <begin position="576"/>
        <end position="596"/>
    </location>
</feature>
<gene>
    <name evidence="4" type="ORF">URODEC1_LOCUS60390</name>
</gene>
<name>A0ABC9B3S7_9POAL</name>
<feature type="domain" description="PGG" evidence="3">
    <location>
        <begin position="11"/>
        <end position="130"/>
    </location>
</feature>
<proteinExistence type="predicted"/>
<feature type="transmembrane region" description="Helical" evidence="2">
    <location>
        <begin position="529"/>
        <end position="552"/>
    </location>
</feature>
<evidence type="ECO:0000256" key="1">
    <source>
        <dbReference type="SAM" id="MobiDB-lite"/>
    </source>
</evidence>
<feature type="transmembrane region" description="Helical" evidence="2">
    <location>
        <begin position="418"/>
        <end position="436"/>
    </location>
</feature>
<feature type="transmembrane region" description="Helical" evidence="2">
    <location>
        <begin position="608"/>
        <end position="626"/>
    </location>
</feature>